<sequence>NPRFVVHVALAKIQPLLVAAAEFGLCGTMNHYVMLHWDTPLLDPTNTSTTEQCNITTFSLFDRDVLAPQFKHMTVLDAVWKDTLSVLNSSLSSVRYRGRPQCDRSWIDGSTITKAMFDVKTTGITGRISVNHWGGRSNFTIHICKKKGRKLHKYAEWLSSSGKITMPYATKEKSSLPLNQRESLENKTLKVSVYLEAPFVMQRQDANHELTGNDKYEGYCIDLLKKIARLTKFNYTIHEVKDKAYGIREENGKWNGMVGELINGEADLAVASLTISYSRSEKPQTAEADWFMFLWPLSWEVWLFSFASYMVTSIALWLIAKISPFEKVVHNNETGNWDKVDNQFSFRNAFWFTVCSLMQQGSELSPRAPSTRVATAVWWFFAMILISSYTANLAAFLTTQRMLTPIENADDLSSQTKIKYGTLGRGSTMSFFNESKIETYERMWKLMSSNPSLFVDSSKEGIARVKSSDYAYLMESSMLEFAVERDCELMQVGGLLDQKGYGIGLPKGSPYREEISRAILRLQEKTVLTELKEKWWKDKSVVCEPVVKKGTDDGGSIGGIFVILVIGLGVTVIFVGLEMLSRPDVDAEGKPPRGTWYQLKHALCFIRSSNHRLKRKIDNLIVYEDGRPTYQYKNDYIGEKAKKDDEKEEKETKTDEEKKEETSSEKGSSNFSDSMKVGSPDILVHCLESSESSKSSFQDC</sequence>
<feature type="chain" id="PRO_5001487093" description="Ligand-gated ion channel" evidence="18">
    <location>
        <begin position="21"/>
        <end position="700"/>
    </location>
</feature>
<dbReference type="Gene3D" id="3.40.50.2300">
    <property type="match status" value="2"/>
</dbReference>
<feature type="region of interest" description="Disordered" evidence="16">
    <location>
        <begin position="641"/>
        <end position="677"/>
    </location>
</feature>
<dbReference type="FunFam" id="1.10.287.70:FF:000010">
    <property type="entry name" value="Putative glutamate receptor ionotropic kainate 1"/>
    <property type="match status" value="1"/>
</dbReference>
<evidence type="ECO:0000256" key="3">
    <source>
        <dbReference type="ARBA" id="ARBA00022475"/>
    </source>
</evidence>
<dbReference type="EMBL" id="JARK01001479">
    <property type="protein sequence ID" value="EYB97033.1"/>
    <property type="molecule type" value="Genomic_DNA"/>
</dbReference>
<evidence type="ECO:0000256" key="8">
    <source>
        <dbReference type="ARBA" id="ARBA00023065"/>
    </source>
</evidence>
<keyword evidence="3" id="KW-1003">Cell membrane</keyword>
<comment type="subcellular location">
    <subcellularLocation>
        <location evidence="15">Postsynaptic cell membrane</location>
        <topology evidence="15">Multi-pass membrane protein</topology>
    </subcellularLocation>
</comment>
<dbReference type="Gene3D" id="3.40.190.10">
    <property type="entry name" value="Periplasmic binding protein-like II"/>
    <property type="match status" value="2"/>
</dbReference>
<proteinExistence type="inferred from homology"/>
<keyword evidence="9 17" id="KW-0472">Membrane</keyword>
<keyword evidence="14" id="KW-0407">Ion channel</keyword>
<feature type="compositionally biased region" description="Basic and acidic residues" evidence="16">
    <location>
        <begin position="641"/>
        <end position="664"/>
    </location>
</feature>
<gene>
    <name evidence="21" type="primary">Acey_s0143.g2350</name>
    <name evidence="21" type="ORF">Y032_0143g2350</name>
</gene>
<feature type="domain" description="Ionotropic glutamate receptor C-terminal" evidence="19">
    <location>
        <begin position="188"/>
        <end position="538"/>
    </location>
</feature>
<keyword evidence="4 17" id="KW-0812">Transmembrane</keyword>
<evidence type="ECO:0000256" key="13">
    <source>
        <dbReference type="ARBA" id="ARBA00023286"/>
    </source>
</evidence>
<keyword evidence="11" id="KW-0325">Glycoprotein</keyword>
<dbReference type="Pfam" id="PF10613">
    <property type="entry name" value="Lig_chan-Glu_bd"/>
    <property type="match status" value="1"/>
</dbReference>
<evidence type="ECO:0000256" key="10">
    <source>
        <dbReference type="ARBA" id="ARBA00023170"/>
    </source>
</evidence>
<evidence type="ECO:0000259" key="19">
    <source>
        <dbReference type="SMART" id="SM00079"/>
    </source>
</evidence>
<comment type="caution">
    <text evidence="21">The sequence shown here is derived from an EMBL/GenBank/DDBJ whole genome shotgun (WGS) entry which is preliminary data.</text>
</comment>
<keyword evidence="8" id="KW-0406">Ion transport</keyword>
<keyword evidence="2" id="KW-0813">Transport</keyword>
<keyword evidence="6 17" id="KW-1133">Transmembrane helix</keyword>
<dbReference type="Gene3D" id="1.10.287.70">
    <property type="match status" value="1"/>
</dbReference>
<evidence type="ECO:0000256" key="4">
    <source>
        <dbReference type="ARBA" id="ARBA00022692"/>
    </source>
</evidence>
<feature type="transmembrane region" description="Helical" evidence="17">
    <location>
        <begin position="301"/>
        <end position="320"/>
    </location>
</feature>
<feature type="domain" description="Ionotropic glutamate receptor L-glutamate and glycine-binding" evidence="20">
    <location>
        <begin position="198"/>
        <end position="263"/>
    </location>
</feature>
<accession>A0A016T254</accession>
<feature type="non-terminal residue" evidence="21">
    <location>
        <position position="1"/>
    </location>
</feature>
<evidence type="ECO:0000313" key="22">
    <source>
        <dbReference type="Proteomes" id="UP000024635"/>
    </source>
</evidence>
<feature type="transmembrane region" description="Helical" evidence="17">
    <location>
        <begin position="557"/>
        <end position="577"/>
    </location>
</feature>
<evidence type="ECO:0000256" key="5">
    <source>
        <dbReference type="ARBA" id="ARBA00022729"/>
    </source>
</evidence>
<evidence type="ECO:0000256" key="9">
    <source>
        <dbReference type="ARBA" id="ARBA00023136"/>
    </source>
</evidence>
<dbReference type="OrthoDB" id="5984008at2759"/>
<dbReference type="SMART" id="SM00918">
    <property type="entry name" value="Lig_chan-Glu_bd"/>
    <property type="match status" value="1"/>
</dbReference>
<dbReference type="InterPro" id="IPR019594">
    <property type="entry name" value="Glu/Gly-bd"/>
</dbReference>
<dbReference type="Proteomes" id="UP000024635">
    <property type="component" value="Unassembled WGS sequence"/>
</dbReference>
<dbReference type="InterPro" id="IPR001320">
    <property type="entry name" value="Iontro_rcpt_C"/>
</dbReference>
<evidence type="ECO:0000256" key="6">
    <source>
        <dbReference type="ARBA" id="ARBA00022989"/>
    </source>
</evidence>
<evidence type="ECO:0000259" key="20">
    <source>
        <dbReference type="SMART" id="SM00918"/>
    </source>
</evidence>
<dbReference type="InterPro" id="IPR015683">
    <property type="entry name" value="Ionotropic_Glu_rcpt"/>
</dbReference>
<evidence type="ECO:0008006" key="23">
    <source>
        <dbReference type="Google" id="ProtNLM"/>
    </source>
</evidence>
<dbReference type="SUPFAM" id="SSF81324">
    <property type="entry name" value="Voltage-gated potassium channels"/>
    <property type="match status" value="1"/>
</dbReference>
<keyword evidence="7" id="KW-0770">Synapse</keyword>
<comment type="similarity">
    <text evidence="1">Belongs to the glutamate-gated ion channel (TC 1.A.10.1) family.</text>
</comment>
<evidence type="ECO:0000256" key="15">
    <source>
        <dbReference type="ARBA" id="ARBA00034104"/>
    </source>
</evidence>
<dbReference type="InterPro" id="IPR028082">
    <property type="entry name" value="Peripla_BP_I"/>
</dbReference>
<dbReference type="AlphaFoldDB" id="A0A016T254"/>
<evidence type="ECO:0000256" key="7">
    <source>
        <dbReference type="ARBA" id="ARBA00023018"/>
    </source>
</evidence>
<dbReference type="GO" id="GO:0045211">
    <property type="term" value="C:postsynaptic membrane"/>
    <property type="evidence" value="ECO:0007669"/>
    <property type="project" value="UniProtKB-SubCell"/>
</dbReference>
<feature type="signal peptide" evidence="18">
    <location>
        <begin position="1"/>
        <end position="20"/>
    </location>
</feature>
<keyword evidence="10" id="KW-0675">Receptor</keyword>
<protein>
    <recommendedName>
        <fullName evidence="23">Ligand-gated ion channel</fullName>
    </recommendedName>
</protein>
<dbReference type="SUPFAM" id="SSF53850">
    <property type="entry name" value="Periplasmic binding protein-like II"/>
    <property type="match status" value="1"/>
</dbReference>
<evidence type="ECO:0000256" key="12">
    <source>
        <dbReference type="ARBA" id="ARBA00023257"/>
    </source>
</evidence>
<evidence type="ECO:0000256" key="14">
    <source>
        <dbReference type="ARBA" id="ARBA00023303"/>
    </source>
</evidence>
<keyword evidence="13" id="KW-1071">Ligand-gated ion channel</keyword>
<dbReference type="SMART" id="SM00079">
    <property type="entry name" value="PBPe"/>
    <property type="match status" value="1"/>
</dbReference>
<evidence type="ECO:0000313" key="21">
    <source>
        <dbReference type="EMBL" id="EYB97033.1"/>
    </source>
</evidence>
<evidence type="ECO:0000256" key="18">
    <source>
        <dbReference type="SAM" id="SignalP"/>
    </source>
</evidence>
<evidence type="ECO:0000256" key="11">
    <source>
        <dbReference type="ARBA" id="ARBA00023180"/>
    </source>
</evidence>
<reference evidence="22" key="1">
    <citation type="journal article" date="2015" name="Nat. Genet.">
        <title>The genome and transcriptome of the zoonotic hookworm Ancylostoma ceylanicum identify infection-specific gene families.</title>
        <authorList>
            <person name="Schwarz E.M."/>
            <person name="Hu Y."/>
            <person name="Antoshechkin I."/>
            <person name="Miller M.M."/>
            <person name="Sternberg P.W."/>
            <person name="Aroian R.V."/>
        </authorList>
    </citation>
    <scope>NUCLEOTIDE SEQUENCE</scope>
    <source>
        <strain evidence="22">HY135</strain>
    </source>
</reference>
<dbReference type="FunFam" id="3.40.190.10:FF:000060">
    <property type="entry name" value="Glutamate receptor ionotropic, kainate 1"/>
    <property type="match status" value="1"/>
</dbReference>
<dbReference type="GO" id="GO:0015276">
    <property type="term" value="F:ligand-gated monoatomic ion channel activity"/>
    <property type="evidence" value="ECO:0007669"/>
    <property type="project" value="InterPro"/>
</dbReference>
<evidence type="ECO:0000256" key="2">
    <source>
        <dbReference type="ARBA" id="ARBA00022448"/>
    </source>
</evidence>
<dbReference type="FunFam" id="3.40.190.10:FF:000024">
    <property type="entry name" value="Glutamate receptor, ionotropic, delta 1"/>
    <property type="match status" value="1"/>
</dbReference>
<feature type="transmembrane region" description="Helical" evidence="17">
    <location>
        <begin position="376"/>
        <end position="397"/>
    </location>
</feature>
<keyword evidence="12" id="KW-0628">Postsynaptic cell membrane</keyword>
<evidence type="ECO:0000256" key="1">
    <source>
        <dbReference type="ARBA" id="ARBA00008685"/>
    </source>
</evidence>
<keyword evidence="5 18" id="KW-0732">Signal</keyword>
<dbReference type="SUPFAM" id="SSF53822">
    <property type="entry name" value="Periplasmic binding protein-like I"/>
    <property type="match status" value="1"/>
</dbReference>
<evidence type="ECO:0000256" key="16">
    <source>
        <dbReference type="SAM" id="MobiDB-lite"/>
    </source>
</evidence>
<dbReference type="PANTHER" id="PTHR18966">
    <property type="entry name" value="IONOTROPIC GLUTAMATE RECEPTOR"/>
    <property type="match status" value="1"/>
</dbReference>
<organism evidence="21 22">
    <name type="scientific">Ancylostoma ceylanicum</name>
    <dbReference type="NCBI Taxonomy" id="53326"/>
    <lineage>
        <taxon>Eukaryota</taxon>
        <taxon>Metazoa</taxon>
        <taxon>Ecdysozoa</taxon>
        <taxon>Nematoda</taxon>
        <taxon>Chromadorea</taxon>
        <taxon>Rhabditida</taxon>
        <taxon>Rhabditina</taxon>
        <taxon>Rhabditomorpha</taxon>
        <taxon>Strongyloidea</taxon>
        <taxon>Ancylostomatidae</taxon>
        <taxon>Ancylostomatinae</taxon>
        <taxon>Ancylostoma</taxon>
    </lineage>
</organism>
<name>A0A016T254_9BILA</name>
<evidence type="ECO:0000256" key="17">
    <source>
        <dbReference type="SAM" id="Phobius"/>
    </source>
</evidence>
<keyword evidence="22" id="KW-1185">Reference proteome</keyword>
<dbReference type="Pfam" id="PF00060">
    <property type="entry name" value="Lig_chan"/>
    <property type="match status" value="1"/>
</dbReference>